<dbReference type="Pfam" id="PF13567">
    <property type="entry name" value="DUF4131"/>
    <property type="match status" value="1"/>
</dbReference>
<dbReference type="InterPro" id="IPR036866">
    <property type="entry name" value="RibonucZ/Hydroxyglut_hydro"/>
</dbReference>
<feature type="transmembrane region" description="Helical" evidence="6">
    <location>
        <begin position="391"/>
        <end position="418"/>
    </location>
</feature>
<keyword evidence="4 6" id="KW-1133">Transmembrane helix</keyword>
<feature type="transmembrane region" description="Helical" evidence="6">
    <location>
        <begin position="243"/>
        <end position="263"/>
    </location>
</feature>
<feature type="transmembrane region" description="Helical" evidence="6">
    <location>
        <begin position="298"/>
        <end position="315"/>
    </location>
</feature>
<proteinExistence type="predicted"/>
<keyword evidence="10" id="KW-1185">Reference proteome</keyword>
<feature type="transmembrane region" description="Helical" evidence="6">
    <location>
        <begin position="7"/>
        <end position="24"/>
    </location>
</feature>
<feature type="transmembrane region" description="Helical" evidence="6">
    <location>
        <begin position="49"/>
        <end position="68"/>
    </location>
</feature>
<sequence>MIRHWPPLWQVTLGFAAGVGLTLWQPEWPPLETPLCLLGLGLALLLRRYWGISGVFLGAAWGLLNLAWQLSAMPDVSTYRQPVVLTGVVTQRFDGDPAGFVLRVEHCFQSSDVPCSRNGHFLLSGAVRLNWYASITPPREGERWRLSVRLRPLHGAINPGVMENVPRRLVSGERARGYVPRHADAQRLNPASGWRLWRAEALQALHQKGAQWPALRWVSALALGHGEALSDDDWQLLRETGTVHLWVVSGLHLGLLFACVVGLGRGLRWPWWPTLVIGLCVAGSFALLSGWGVAAQRAFWMLCLLALGLSGWRALSPWTGIAVALWGVLLLQPLAMLTAGFWLSFVAVGLLIWTFQGRGRLPLWRQALIAQWVMAWGLLPFIAGYTGHVSWVAPLLNLILVPLMGVILPVVLVALGLWMGVGVEWGLHMVAWGFDALMSGLAIASHEQPDTQLVRLWPLALGLLVLLPPGFALRWLAPCGVVLAFWPDTLGSTKTDHWEVLFFDVGQGTAVGLRQNQEILIYDVGPRYPSGWAPLLRPLPVWQGADALRHLVVSHDDNDHAGALSPVLALMSPGLRLGAAGPNAQGCYPAGVQRWGALTLYWVGGPAAGRVDNASSCTLLVVGPGGSVLLTGDIDQATEQRYLGLWQQWLDGESLTVLLAPHHGSRTSTSAKMLTALRPQYAVHTAGWHNRYGHPHESVVRRLSAHRVQQWQTGLMGAIRVRFSATSASEWQALRHHQQRLWDWGWQRVPVRRR</sequence>
<feature type="transmembrane region" description="Helical" evidence="6">
    <location>
        <begin position="269"/>
        <end position="291"/>
    </location>
</feature>
<dbReference type="InterPro" id="IPR052159">
    <property type="entry name" value="Competence_DNA_uptake"/>
</dbReference>
<evidence type="ECO:0000256" key="1">
    <source>
        <dbReference type="ARBA" id="ARBA00004651"/>
    </source>
</evidence>
<reference evidence="9 10" key="1">
    <citation type="submission" date="2016-08" db="EMBL/GenBank/DDBJ databases">
        <authorList>
            <person name="Seilhamer J.J."/>
        </authorList>
    </citation>
    <scope>NUCLEOTIDE SEQUENCE [LARGE SCALE GENOMIC DNA]</scope>
    <source>
        <strain evidence="9 10">PH27A</strain>
    </source>
</reference>
<evidence type="ECO:0000313" key="10">
    <source>
        <dbReference type="Proteomes" id="UP000094291"/>
    </source>
</evidence>
<feature type="transmembrane region" description="Helical" evidence="6">
    <location>
        <begin position="335"/>
        <end position="355"/>
    </location>
</feature>
<feature type="domain" description="DUF4131" evidence="8">
    <location>
        <begin position="35"/>
        <end position="160"/>
    </location>
</feature>
<dbReference type="InterPro" id="IPR004477">
    <property type="entry name" value="ComEC_N"/>
</dbReference>
<accession>A0A1E2V7I5</accession>
<dbReference type="GO" id="GO:0030420">
    <property type="term" value="P:establishment of competence for transformation"/>
    <property type="evidence" value="ECO:0007669"/>
    <property type="project" value="InterPro"/>
</dbReference>
<evidence type="ECO:0000259" key="8">
    <source>
        <dbReference type="Pfam" id="PF13567"/>
    </source>
</evidence>
<dbReference type="Proteomes" id="UP000094291">
    <property type="component" value="Unassembled WGS sequence"/>
</dbReference>
<keyword evidence="3 6" id="KW-0812">Transmembrane</keyword>
<evidence type="ECO:0000259" key="7">
    <source>
        <dbReference type="Pfam" id="PF03772"/>
    </source>
</evidence>
<dbReference type="Pfam" id="PF03772">
    <property type="entry name" value="Competence"/>
    <property type="match status" value="1"/>
</dbReference>
<dbReference type="PANTHER" id="PTHR30619">
    <property type="entry name" value="DNA INTERNALIZATION/COMPETENCE PROTEIN COMEC/REC2"/>
    <property type="match status" value="1"/>
</dbReference>
<dbReference type="SUPFAM" id="SSF56281">
    <property type="entry name" value="Metallo-hydrolase/oxidoreductase"/>
    <property type="match status" value="1"/>
</dbReference>
<organism evidence="9 10">
    <name type="scientific">Terasakiispira papahanaumokuakeensis</name>
    <dbReference type="NCBI Taxonomy" id="197479"/>
    <lineage>
        <taxon>Bacteria</taxon>
        <taxon>Pseudomonadati</taxon>
        <taxon>Pseudomonadota</taxon>
        <taxon>Gammaproteobacteria</taxon>
        <taxon>Oceanospirillales</taxon>
        <taxon>Terasakiispira</taxon>
    </lineage>
</organism>
<comment type="caution">
    <text evidence="9">The sequence shown here is derived from an EMBL/GenBank/DDBJ whole genome shotgun (WGS) entry which is preliminary data.</text>
</comment>
<evidence type="ECO:0000256" key="3">
    <source>
        <dbReference type="ARBA" id="ARBA00022692"/>
    </source>
</evidence>
<keyword evidence="5 6" id="KW-0472">Membrane</keyword>
<dbReference type="STRING" id="197479.BFW38_04810"/>
<dbReference type="InterPro" id="IPR025405">
    <property type="entry name" value="DUF4131"/>
</dbReference>
<dbReference type="PANTHER" id="PTHR30619:SF1">
    <property type="entry name" value="RECOMBINATION PROTEIN 2"/>
    <property type="match status" value="1"/>
</dbReference>
<evidence type="ECO:0000256" key="6">
    <source>
        <dbReference type="SAM" id="Phobius"/>
    </source>
</evidence>
<protein>
    <submittedName>
        <fullName evidence="9">DNA internalization-related competence protein ComEC/Rec2</fullName>
    </submittedName>
</protein>
<keyword evidence="2" id="KW-1003">Cell membrane</keyword>
<evidence type="ECO:0000256" key="4">
    <source>
        <dbReference type="ARBA" id="ARBA00022989"/>
    </source>
</evidence>
<dbReference type="NCBIfam" id="TIGR00361">
    <property type="entry name" value="ComEC_Rec2"/>
    <property type="match status" value="1"/>
</dbReference>
<gene>
    <name evidence="9" type="ORF">BFW38_04810</name>
</gene>
<dbReference type="AlphaFoldDB" id="A0A1E2V7I5"/>
<dbReference type="NCBIfam" id="TIGR00360">
    <property type="entry name" value="ComEC_N-term"/>
    <property type="match status" value="1"/>
</dbReference>
<feature type="domain" description="ComEC/Rec2-related protein" evidence="7">
    <location>
        <begin position="221"/>
        <end position="467"/>
    </location>
</feature>
<dbReference type="Gene3D" id="3.60.15.10">
    <property type="entry name" value="Ribonuclease Z/Hydroxyacylglutathione hydrolase-like"/>
    <property type="match status" value="2"/>
</dbReference>
<dbReference type="EMBL" id="MDTQ01000001">
    <property type="protein sequence ID" value="ODC02969.1"/>
    <property type="molecule type" value="Genomic_DNA"/>
</dbReference>
<feature type="transmembrane region" description="Helical" evidence="6">
    <location>
        <begin position="367"/>
        <end position="385"/>
    </location>
</feature>
<name>A0A1E2V7I5_9GAMM</name>
<evidence type="ECO:0000256" key="5">
    <source>
        <dbReference type="ARBA" id="ARBA00023136"/>
    </source>
</evidence>
<evidence type="ECO:0000313" key="9">
    <source>
        <dbReference type="EMBL" id="ODC02969.1"/>
    </source>
</evidence>
<feature type="transmembrane region" description="Helical" evidence="6">
    <location>
        <begin position="456"/>
        <end position="477"/>
    </location>
</feature>
<dbReference type="InterPro" id="IPR004797">
    <property type="entry name" value="Competence_ComEC/Rec2"/>
</dbReference>
<evidence type="ECO:0000256" key="2">
    <source>
        <dbReference type="ARBA" id="ARBA00022475"/>
    </source>
</evidence>
<dbReference type="GO" id="GO:0005886">
    <property type="term" value="C:plasma membrane"/>
    <property type="evidence" value="ECO:0007669"/>
    <property type="project" value="UniProtKB-SubCell"/>
</dbReference>
<comment type="subcellular location">
    <subcellularLocation>
        <location evidence="1">Cell membrane</location>
        <topology evidence="1">Multi-pass membrane protein</topology>
    </subcellularLocation>
</comment>